<comment type="caution">
    <text evidence="2">The sequence shown here is derived from an EMBL/GenBank/DDBJ whole genome shotgun (WGS) entry which is preliminary data.</text>
</comment>
<evidence type="ECO:0000313" key="2">
    <source>
        <dbReference type="EMBL" id="MBA8929376.1"/>
    </source>
</evidence>
<reference evidence="2 3" key="1">
    <citation type="submission" date="2020-08" db="EMBL/GenBank/DDBJ databases">
        <title>Genomic Encyclopedia of Archaeal and Bacterial Type Strains, Phase II (KMG-II): from individual species to whole genera.</title>
        <authorList>
            <person name="Goeker M."/>
        </authorList>
    </citation>
    <scope>NUCLEOTIDE SEQUENCE [LARGE SCALE GENOMIC DNA]</scope>
    <source>
        <strain evidence="2 3">DSM 43850</strain>
    </source>
</reference>
<proteinExistence type="predicted"/>
<keyword evidence="1" id="KW-0732">Signal</keyword>
<organism evidence="2 3">
    <name type="scientific">Kutzneria viridogrisea</name>
    <dbReference type="NCBI Taxonomy" id="47990"/>
    <lineage>
        <taxon>Bacteria</taxon>
        <taxon>Bacillati</taxon>
        <taxon>Actinomycetota</taxon>
        <taxon>Actinomycetes</taxon>
        <taxon>Pseudonocardiales</taxon>
        <taxon>Pseudonocardiaceae</taxon>
        <taxon>Kutzneria</taxon>
    </lineage>
</organism>
<dbReference type="Proteomes" id="UP000517916">
    <property type="component" value="Unassembled WGS sequence"/>
</dbReference>
<protein>
    <submittedName>
        <fullName evidence="2">Uncharacterized protein</fullName>
    </submittedName>
</protein>
<evidence type="ECO:0000256" key="1">
    <source>
        <dbReference type="SAM" id="SignalP"/>
    </source>
</evidence>
<sequence>MARRRHAAPLGAALAVSTALTLTGALPAGADPAPRIDLKVLVVTSGDVGTQAIAQELTNEGVPFTTVDLNSPSRPTIDANFLSGTAGGAPEAKYQAVVLPNNNPFASGSAEMAALTAYEAQFGIRQVDAYNWANPAVGLNYAGYAGTLDATTGHVSADGLSGPFDYLRGPVAFEPSTSGYSQSWGYLATPLAAGYKTLVSGTSPDGSTTGSLVGEYSHDGITELVITFAYNSLQRQYQLLAHGIVTWMTKGVHLGYNRNYLNVDIDDVLMGDDLWNTTYHCTPGDVDCPVGSNLPEQSVRMVPADVTYAVNWQQQQGFQLEMAYNGGGSEDYVADNGSDPLLTSFLASKNNFHWVNHTYNHEFLGCVQNVTVVPWQCTKDALGNTVWDSLASVSNQISQNVAWANAKGLPIDTTELISGEHSGLYILPQQPQDNPNFVLALTANGIKWTGADASRQPAQRLVGATETVPRHPLDVYYNVSTASAMVNEYNWIYTSRANGGSGLCEDNPTIMTCISPLSESTGFASYIVPMQTVNAMRDVLSNDPRPFYMHQSNLTGDRLAYSVVGDVLSTYRAAFADNTPVTQKVLAGAGQVMKDQAAWHNAVGSGSVSGYIQGNTVVIQTATGTRVPFTAPNGTLTGGSAVYGEAYAGERSAYTLSTGTLSFTLPS</sequence>
<keyword evidence="3" id="KW-1185">Reference proteome</keyword>
<gene>
    <name evidence="2" type="ORF">BC739_006594</name>
</gene>
<dbReference type="EMBL" id="JACJID010000005">
    <property type="protein sequence ID" value="MBA8929376.1"/>
    <property type="molecule type" value="Genomic_DNA"/>
</dbReference>
<name>A0ABR6BRV6_9PSEU</name>
<feature type="signal peptide" evidence="1">
    <location>
        <begin position="1"/>
        <end position="30"/>
    </location>
</feature>
<evidence type="ECO:0000313" key="3">
    <source>
        <dbReference type="Proteomes" id="UP000517916"/>
    </source>
</evidence>
<dbReference type="RefSeq" id="WP_025361841.1">
    <property type="nucleotide sequence ID" value="NZ_BAAABQ010000093.1"/>
</dbReference>
<accession>A0ABR6BRV6</accession>
<feature type="chain" id="PRO_5047287391" evidence="1">
    <location>
        <begin position="31"/>
        <end position="667"/>
    </location>
</feature>